<gene>
    <name evidence="3" type="ORF">R4I43_28120</name>
</gene>
<dbReference type="EMBL" id="JAWLNX010000026">
    <property type="protein sequence ID" value="MEB3371280.1"/>
    <property type="molecule type" value="Genomic_DNA"/>
</dbReference>
<feature type="compositionally biased region" description="Basic and acidic residues" evidence="1">
    <location>
        <begin position="1"/>
        <end position="11"/>
    </location>
</feature>
<keyword evidence="4" id="KW-1185">Reference proteome</keyword>
<feature type="region of interest" description="Disordered" evidence="1">
    <location>
        <begin position="1"/>
        <end position="57"/>
    </location>
</feature>
<organism evidence="3 4">
    <name type="scientific">Saccharopolyspora mangrovi</name>
    <dbReference type="NCBI Taxonomy" id="3082379"/>
    <lineage>
        <taxon>Bacteria</taxon>
        <taxon>Bacillati</taxon>
        <taxon>Actinomycetota</taxon>
        <taxon>Actinomycetes</taxon>
        <taxon>Pseudonocardiales</taxon>
        <taxon>Pseudonocardiaceae</taxon>
        <taxon>Saccharopolyspora</taxon>
    </lineage>
</organism>
<reference evidence="3 4" key="1">
    <citation type="submission" date="2023-10" db="EMBL/GenBank/DDBJ databases">
        <title>Saccharopolyspora sp. nov., isolated from mangrove soil.</title>
        <authorList>
            <person name="Lu Y."/>
            <person name="Liu W."/>
        </authorList>
    </citation>
    <scope>NUCLEOTIDE SEQUENCE [LARGE SCALE GENOMIC DNA]</scope>
    <source>
        <strain evidence="3 4">S2-29</strain>
    </source>
</reference>
<dbReference type="RefSeq" id="WP_324268716.1">
    <property type="nucleotide sequence ID" value="NZ_JAWLNX010000026.1"/>
</dbReference>
<feature type="transmembrane region" description="Helical" evidence="2">
    <location>
        <begin position="66"/>
        <end position="99"/>
    </location>
</feature>
<evidence type="ECO:0000313" key="3">
    <source>
        <dbReference type="EMBL" id="MEB3371280.1"/>
    </source>
</evidence>
<sequence>MVLETQRRAGLKEMVGSPARTPETRPDEHHDPQQEVGLMTTVRPPDSSQETPVGADSDQKLPLRWLMIGTVAALAAATVYATAGLSAAILLAAGVAAALHKILE</sequence>
<feature type="compositionally biased region" description="Basic and acidic residues" evidence="1">
    <location>
        <begin position="22"/>
        <end position="33"/>
    </location>
</feature>
<evidence type="ECO:0000256" key="2">
    <source>
        <dbReference type="SAM" id="Phobius"/>
    </source>
</evidence>
<accession>A0ABU6AIY7</accession>
<proteinExistence type="predicted"/>
<dbReference type="Proteomes" id="UP001327093">
    <property type="component" value="Unassembled WGS sequence"/>
</dbReference>
<comment type="caution">
    <text evidence="3">The sequence shown here is derived from an EMBL/GenBank/DDBJ whole genome shotgun (WGS) entry which is preliminary data.</text>
</comment>
<keyword evidence="2" id="KW-1133">Transmembrane helix</keyword>
<keyword evidence="2" id="KW-0812">Transmembrane</keyword>
<evidence type="ECO:0000313" key="4">
    <source>
        <dbReference type="Proteomes" id="UP001327093"/>
    </source>
</evidence>
<evidence type="ECO:0000256" key="1">
    <source>
        <dbReference type="SAM" id="MobiDB-lite"/>
    </source>
</evidence>
<protein>
    <submittedName>
        <fullName evidence="3">Uncharacterized protein</fullName>
    </submittedName>
</protein>
<name>A0ABU6AIY7_9PSEU</name>
<keyword evidence="2" id="KW-0472">Membrane</keyword>